<dbReference type="Proteomes" id="UP000286287">
    <property type="component" value="Unassembled WGS sequence"/>
</dbReference>
<evidence type="ECO:0000313" key="3">
    <source>
        <dbReference type="Proteomes" id="UP000286287"/>
    </source>
</evidence>
<dbReference type="InterPro" id="IPR000073">
    <property type="entry name" value="AB_hydrolase_1"/>
</dbReference>
<dbReference type="EMBL" id="QYUJ01000014">
    <property type="protein sequence ID" value="RJF73522.1"/>
    <property type="molecule type" value="Genomic_DNA"/>
</dbReference>
<comment type="caution">
    <text evidence="2">The sequence shown here is derived from an EMBL/GenBank/DDBJ whole genome shotgun (WGS) entry which is preliminary data.</text>
</comment>
<dbReference type="InterPro" id="IPR029058">
    <property type="entry name" value="AB_hydrolase_fold"/>
</dbReference>
<proteinExistence type="predicted"/>
<dbReference type="PANTHER" id="PTHR43194">
    <property type="entry name" value="HYDROLASE ALPHA/BETA FOLD FAMILY"/>
    <property type="match status" value="1"/>
</dbReference>
<keyword evidence="2" id="KW-0378">Hydrolase</keyword>
<name>A0A418VBZ8_9DEIO</name>
<accession>A0A418VBZ8</accession>
<dbReference type="InterPro" id="IPR050228">
    <property type="entry name" value="Carboxylesterase_BioH"/>
</dbReference>
<gene>
    <name evidence="2" type="ORF">D3875_05105</name>
</gene>
<reference evidence="2 3" key="1">
    <citation type="submission" date="2018-09" db="EMBL/GenBank/DDBJ databases">
        <authorList>
            <person name="Zhu H."/>
        </authorList>
    </citation>
    <scope>NUCLEOTIDE SEQUENCE [LARGE SCALE GENOMIC DNA]</scope>
    <source>
        <strain evidence="2 3">K2S05-167</strain>
    </source>
</reference>
<dbReference type="Pfam" id="PF12697">
    <property type="entry name" value="Abhydrolase_6"/>
    <property type="match status" value="1"/>
</dbReference>
<evidence type="ECO:0000259" key="1">
    <source>
        <dbReference type="Pfam" id="PF12697"/>
    </source>
</evidence>
<dbReference type="PANTHER" id="PTHR43194:SF5">
    <property type="entry name" value="PIMELOYL-[ACYL-CARRIER PROTEIN] METHYL ESTER ESTERASE"/>
    <property type="match status" value="1"/>
</dbReference>
<dbReference type="Gene3D" id="3.40.50.1820">
    <property type="entry name" value="alpha/beta hydrolase"/>
    <property type="match status" value="1"/>
</dbReference>
<dbReference type="SUPFAM" id="SSF53474">
    <property type="entry name" value="alpha/beta-Hydrolases"/>
    <property type="match status" value="1"/>
</dbReference>
<protein>
    <submittedName>
        <fullName evidence="2">Alpha/beta hydrolase</fullName>
    </submittedName>
</protein>
<dbReference type="AlphaFoldDB" id="A0A418VBZ8"/>
<dbReference type="GO" id="GO:0016787">
    <property type="term" value="F:hydrolase activity"/>
    <property type="evidence" value="ECO:0007669"/>
    <property type="project" value="UniProtKB-KW"/>
</dbReference>
<keyword evidence="3" id="KW-1185">Reference proteome</keyword>
<feature type="domain" description="AB hydrolase-1" evidence="1">
    <location>
        <begin position="32"/>
        <end position="243"/>
    </location>
</feature>
<dbReference type="OrthoDB" id="9769541at2"/>
<organism evidence="2 3">
    <name type="scientific">Deinococcus cavernae</name>
    <dbReference type="NCBI Taxonomy" id="2320857"/>
    <lineage>
        <taxon>Bacteria</taxon>
        <taxon>Thermotogati</taxon>
        <taxon>Deinococcota</taxon>
        <taxon>Deinococci</taxon>
        <taxon>Deinococcales</taxon>
        <taxon>Deinococcaceae</taxon>
        <taxon>Deinococcus</taxon>
    </lineage>
</organism>
<sequence>MGNGSSCFGQSHFTEVNGLRTHALVGGAGDPLVIVPGLGCASWMYTRLAGQLAQERTVYVYDPPGHGWSAGTWAYPTRIEHLTAHLAAWLRQMGLSGAALLGHSLGGEVILDLAVRCPGVAGALVACAPTGVPENPSVPIQLLRLLADLPRERLELLRLGFHAYSVPGVRRLFLLAYDQRRHLTGPLLGNVTLPTLLVSAGRDPVVHAWTIREIQRHVPQAEVQVIPGAPHALTDACPHEVARVTLDFLKRLESLRNN</sequence>
<evidence type="ECO:0000313" key="2">
    <source>
        <dbReference type="EMBL" id="RJF73522.1"/>
    </source>
</evidence>